<keyword evidence="1" id="KW-0479">Metal-binding</keyword>
<name>A0ABV7BYD3_9PROT</name>
<keyword evidence="1" id="KW-0862">Zinc</keyword>
<comment type="function">
    <text evidence="1">Catalyzes the transfer of a methyl group from 5-methyltetrahydrofolate to homocysteine resulting in methionine formation.</text>
</comment>
<keyword evidence="1" id="KW-0486">Methionine biosynthesis</keyword>
<reference evidence="5" key="1">
    <citation type="journal article" date="2019" name="Int. J. Syst. Evol. Microbiol.">
        <title>The Global Catalogue of Microorganisms (GCM) 10K type strain sequencing project: providing services to taxonomists for standard genome sequencing and annotation.</title>
        <authorList>
            <consortium name="The Broad Institute Genomics Platform"/>
            <consortium name="The Broad Institute Genome Sequencing Center for Infectious Disease"/>
            <person name="Wu L."/>
            <person name="Ma J."/>
        </authorList>
    </citation>
    <scope>NUCLEOTIDE SEQUENCE [LARGE SCALE GENOMIC DNA]</scope>
    <source>
        <strain evidence="5">CGMCC 1.16855</strain>
    </source>
</reference>
<dbReference type="InterPro" id="IPR006276">
    <property type="entry name" value="Cobalamin-indep_Met_synthase"/>
</dbReference>
<feature type="binding site" evidence="1">
    <location>
        <position position="731"/>
    </location>
    <ligand>
        <name>Zn(2+)</name>
        <dbReference type="ChEBI" id="CHEBI:29105"/>
        <note>catalytic</note>
    </ligand>
</feature>
<feature type="domain" description="Cobalamin-independent methionine synthase MetE C-terminal/archaeal" evidence="2">
    <location>
        <begin position="431"/>
        <end position="753"/>
    </location>
</feature>
<feature type="binding site" evidence="1">
    <location>
        <position position="604"/>
    </location>
    <ligand>
        <name>L-methionine</name>
        <dbReference type="ChEBI" id="CHEBI:57844"/>
    </ligand>
</feature>
<accession>A0ABV7BYD3</accession>
<dbReference type="CDD" id="cd03311">
    <property type="entry name" value="CIMS_C_terminal_like"/>
    <property type="match status" value="1"/>
</dbReference>
<dbReference type="RefSeq" id="WP_216837361.1">
    <property type="nucleotide sequence ID" value="NZ_JAFNJS010000004.1"/>
</dbReference>
<dbReference type="PIRSF" id="PIRSF000382">
    <property type="entry name" value="MeTrfase_B12_ind"/>
    <property type="match status" value="1"/>
</dbReference>
<dbReference type="EC" id="2.1.1.14" evidence="1"/>
<evidence type="ECO:0000313" key="4">
    <source>
        <dbReference type="EMBL" id="MFC3001289.1"/>
    </source>
</evidence>
<comment type="similarity">
    <text evidence="1">Belongs to the vitamin-B12 independent methionine synthase family.</text>
</comment>
<feature type="binding site" evidence="1">
    <location>
        <begin position="520"/>
        <end position="521"/>
    </location>
    <ligand>
        <name>5-methyltetrahydropteroyltri-L-glutamate</name>
        <dbReference type="ChEBI" id="CHEBI:58207"/>
    </ligand>
</feature>
<feature type="binding site" evidence="1">
    <location>
        <position position="648"/>
    </location>
    <ligand>
        <name>Zn(2+)</name>
        <dbReference type="ChEBI" id="CHEBI:29105"/>
        <note>catalytic</note>
    </ligand>
</feature>
<feature type="binding site" evidence="1">
    <location>
        <position position="646"/>
    </location>
    <ligand>
        <name>Zn(2+)</name>
        <dbReference type="ChEBI" id="CHEBI:29105"/>
        <note>catalytic</note>
    </ligand>
</feature>
<dbReference type="GO" id="GO:0003871">
    <property type="term" value="F:5-methyltetrahydropteroyltriglutamate-homocysteine S-methyltransferase activity"/>
    <property type="evidence" value="ECO:0007669"/>
    <property type="project" value="UniProtKB-EC"/>
</dbReference>
<feature type="binding site" evidence="1">
    <location>
        <position position="604"/>
    </location>
    <ligand>
        <name>L-homocysteine</name>
        <dbReference type="ChEBI" id="CHEBI:58199"/>
    </ligand>
</feature>
<evidence type="ECO:0000259" key="2">
    <source>
        <dbReference type="Pfam" id="PF01717"/>
    </source>
</evidence>
<dbReference type="PANTHER" id="PTHR30519">
    <property type="entry name" value="5-METHYLTETRAHYDROPTEROYLTRIGLUTAMATE--HOMOCYSTEINE METHYLTRANSFERASE"/>
    <property type="match status" value="1"/>
</dbReference>
<protein>
    <recommendedName>
        <fullName evidence="1">5-methyltetrahydropteroyltriglutamate--homocysteine methyltransferase</fullName>
        <ecNumber evidence="1">2.1.1.14</ecNumber>
    </recommendedName>
    <alternativeName>
        <fullName evidence="1">Cobalamin-independent methionine synthase</fullName>
    </alternativeName>
    <alternativeName>
        <fullName evidence="1">Methionine synthase, vitamin-B12 independent isozyme</fullName>
    </alternativeName>
</protein>
<organism evidence="4 5">
    <name type="scientific">Falsiroseomonas tokyonensis</name>
    <dbReference type="NCBI Taxonomy" id="430521"/>
    <lineage>
        <taxon>Bacteria</taxon>
        <taxon>Pseudomonadati</taxon>
        <taxon>Pseudomonadota</taxon>
        <taxon>Alphaproteobacteria</taxon>
        <taxon>Acetobacterales</taxon>
        <taxon>Roseomonadaceae</taxon>
        <taxon>Falsiroseomonas</taxon>
    </lineage>
</organism>
<dbReference type="Pfam" id="PF01717">
    <property type="entry name" value="Meth_synt_2"/>
    <property type="match status" value="1"/>
</dbReference>
<keyword evidence="1" id="KW-0028">Amino-acid biosynthesis</keyword>
<feature type="active site" description="Proton donor" evidence="1">
    <location>
        <position position="699"/>
    </location>
</feature>
<keyword evidence="5" id="KW-1185">Reference proteome</keyword>
<feature type="binding site" evidence="1">
    <location>
        <begin position="436"/>
        <end position="438"/>
    </location>
    <ligand>
        <name>L-homocysteine</name>
        <dbReference type="ChEBI" id="CHEBI:58199"/>
    </ligand>
</feature>
<keyword evidence="1 4" id="KW-0808">Transferase</keyword>
<dbReference type="InterPro" id="IPR013215">
    <property type="entry name" value="Cbl-indep_Met_Synth_N"/>
</dbReference>
<comment type="catalytic activity">
    <reaction evidence="1">
        <text>5-methyltetrahydropteroyltri-L-glutamate + L-homocysteine = tetrahydropteroyltri-L-glutamate + L-methionine</text>
        <dbReference type="Rhea" id="RHEA:21196"/>
        <dbReference type="ChEBI" id="CHEBI:57844"/>
        <dbReference type="ChEBI" id="CHEBI:58140"/>
        <dbReference type="ChEBI" id="CHEBI:58199"/>
        <dbReference type="ChEBI" id="CHEBI:58207"/>
        <dbReference type="EC" id="2.1.1.14"/>
    </reaction>
</comment>
<dbReference type="NCBIfam" id="TIGR01371">
    <property type="entry name" value="met_syn_B12ind"/>
    <property type="match status" value="1"/>
</dbReference>
<dbReference type="GO" id="GO:0032259">
    <property type="term" value="P:methylation"/>
    <property type="evidence" value="ECO:0007669"/>
    <property type="project" value="UniProtKB-KW"/>
</dbReference>
<keyword evidence="1" id="KW-0677">Repeat</keyword>
<evidence type="ECO:0000256" key="1">
    <source>
        <dbReference type="HAMAP-Rule" id="MF_00172"/>
    </source>
</evidence>
<evidence type="ECO:0000259" key="3">
    <source>
        <dbReference type="Pfam" id="PF08267"/>
    </source>
</evidence>
<feature type="binding site" evidence="1">
    <location>
        <begin position="16"/>
        <end position="19"/>
    </location>
    <ligand>
        <name>5-methyltetrahydropteroyltri-L-glutamate</name>
        <dbReference type="ChEBI" id="CHEBI:58207"/>
    </ligand>
</feature>
<feature type="binding site" evidence="1">
    <location>
        <position position="489"/>
    </location>
    <ligand>
        <name>L-methionine</name>
        <dbReference type="ChEBI" id="CHEBI:57844"/>
    </ligand>
</feature>
<comment type="cofactor">
    <cofactor evidence="1">
        <name>Zn(2+)</name>
        <dbReference type="ChEBI" id="CHEBI:29105"/>
    </cofactor>
    <text evidence="1">Binds 1 zinc ion per subunit.</text>
</comment>
<dbReference type="InterPro" id="IPR002629">
    <property type="entry name" value="Met_Synth_C/arc"/>
</dbReference>
<comment type="caution">
    <text evidence="4">The sequence shown here is derived from an EMBL/GenBank/DDBJ whole genome shotgun (WGS) entry which is preliminary data.</text>
</comment>
<dbReference type="Proteomes" id="UP001595420">
    <property type="component" value="Unassembled WGS sequence"/>
</dbReference>
<feature type="domain" description="Cobalamin-independent methionine synthase MetE N-terminal" evidence="3">
    <location>
        <begin position="5"/>
        <end position="314"/>
    </location>
</feature>
<dbReference type="HAMAP" id="MF_00172">
    <property type="entry name" value="Meth_synth"/>
    <property type="match status" value="1"/>
</dbReference>
<feature type="binding site" evidence="1">
    <location>
        <position position="566"/>
    </location>
    <ligand>
        <name>5-methyltetrahydropteroyltri-L-glutamate</name>
        <dbReference type="ChEBI" id="CHEBI:58207"/>
    </ligand>
</feature>
<sequence length="760" mass="82259">MTIAANLGYPRIGPRRELKTALESHWAGQTTEAELLASAEALRAASRALQQGSGINHIPSADFALYDHVLDTACALGAVPPGYGWSGEGPVPLATHFALARGIPGTAGSPGAPALEMTKWFDTNYHYLVPRLTAATRFQLTTNRWADAVREGLALGTRTRPVLLGPVSFLLLSKAEDVRPLELLPALLPVYAQVLRGIAQAGASWVQIDEPCLVTDLPLGAEAAYATAYRALAEAAPGLDILLATYFGGLRENLPFVAELPVAGLHIDLVRAPGQLEDVLAALPADRWLSLGLVDGRNVWRTDLRRALGLAQRAAASGRARRLMVAPSCALLHVPHSLKLETALDPALARRLAFAQEKLAEVVCLARGLDEGEAAIAPQLRASDAARAEAPPPDSAVAARLATLTPAMTQRQSPFAQRAAAQQARFDLPPLPVTSIGSWPQTAEVRALRARLARGEIDQAAHDAEMQRLTAEAVRWQEEIGVDVPVHGEFERNDMVKYFGEQLAGYAFTKHGWVQSYGSRCVAPPIIWGDVSRPHPMTVRWSAFAQSLTSRPMKGMLTGPVTMLNWSFVRDDLPRETVCRQIALAIRDEVADLEAAGIGMIQIDEPALREGLPLRQADRADYLRWAVECFRLSASVVGDATQIHTHMCYSEFNDIIAEIAAMDADVISIETARSDMSLLAAFESFAYPNAIGPGVWDIHSPRVPEATEMLDLLRRAARRVPAARLWANPDCGCKTRGWAEVRPAMANLVAAARTLRAELA</sequence>
<dbReference type="Pfam" id="PF08267">
    <property type="entry name" value="Meth_synt_1"/>
    <property type="match status" value="1"/>
</dbReference>
<feature type="binding site" evidence="1">
    <location>
        <position position="670"/>
    </location>
    <ligand>
        <name>Zn(2+)</name>
        <dbReference type="ChEBI" id="CHEBI:29105"/>
        <note>catalytic</note>
    </ligand>
</feature>
<dbReference type="NCBIfam" id="NF003556">
    <property type="entry name" value="PRK05222.1"/>
    <property type="match status" value="1"/>
</dbReference>
<keyword evidence="1 4" id="KW-0489">Methyltransferase</keyword>
<comment type="pathway">
    <text evidence="1">Amino-acid biosynthesis; L-methionine biosynthesis via de novo pathway; L-methionine from L-homocysteine (MetE route): step 1/1.</text>
</comment>
<dbReference type="EMBL" id="JBHRSB010000004">
    <property type="protein sequence ID" value="MFC3001289.1"/>
    <property type="molecule type" value="Genomic_DNA"/>
</dbReference>
<dbReference type="CDD" id="cd03312">
    <property type="entry name" value="CIMS_N_terminal_like"/>
    <property type="match status" value="1"/>
</dbReference>
<gene>
    <name evidence="1 4" type="primary">metE</name>
    <name evidence="4" type="ORF">ACFOD3_15390</name>
</gene>
<feature type="binding site" evidence="1">
    <location>
        <position position="489"/>
    </location>
    <ligand>
        <name>L-homocysteine</name>
        <dbReference type="ChEBI" id="CHEBI:58199"/>
    </ligand>
</feature>
<feature type="binding site" evidence="1">
    <location>
        <position position="610"/>
    </location>
    <ligand>
        <name>5-methyltetrahydropteroyltri-L-glutamate</name>
        <dbReference type="ChEBI" id="CHEBI:58207"/>
    </ligand>
</feature>
<feature type="binding site" evidence="1">
    <location>
        <begin position="436"/>
        <end position="438"/>
    </location>
    <ligand>
        <name>L-methionine</name>
        <dbReference type="ChEBI" id="CHEBI:57844"/>
    </ligand>
</feature>
<proteinExistence type="inferred from homology"/>
<evidence type="ECO:0000313" key="5">
    <source>
        <dbReference type="Proteomes" id="UP001595420"/>
    </source>
</evidence>
<feature type="binding site" evidence="1">
    <location>
        <position position="119"/>
    </location>
    <ligand>
        <name>5-methyltetrahydropteroyltri-L-glutamate</name>
        <dbReference type="ChEBI" id="CHEBI:58207"/>
    </ligand>
</feature>